<dbReference type="InterPro" id="IPR007168">
    <property type="entry name" value="Phageshock_PspC_N"/>
</dbReference>
<evidence type="ECO:0000256" key="3">
    <source>
        <dbReference type="ARBA" id="ARBA00023012"/>
    </source>
</evidence>
<keyword evidence="4" id="KW-1133">Transmembrane helix</keyword>
<dbReference type="AlphaFoldDB" id="A0A2A9DKP1"/>
<keyword evidence="2" id="KW-0418">Kinase</keyword>
<name>A0A2A9DKP1_9CORY</name>
<dbReference type="Gene3D" id="3.30.565.10">
    <property type="entry name" value="Histidine kinase-like ATPase, C-terminal domain"/>
    <property type="match status" value="1"/>
</dbReference>
<proteinExistence type="predicted"/>
<dbReference type="SUPFAM" id="SSF55874">
    <property type="entry name" value="ATPase domain of HSP90 chaperone/DNA topoisomerase II/histidine kinase"/>
    <property type="match status" value="1"/>
</dbReference>
<feature type="transmembrane region" description="Helical" evidence="4">
    <location>
        <begin position="115"/>
        <end position="136"/>
    </location>
</feature>
<comment type="caution">
    <text evidence="7">The sequence shown here is derived from an EMBL/GenBank/DDBJ whole genome shotgun (WGS) entry which is preliminary data.</text>
</comment>
<evidence type="ECO:0000256" key="2">
    <source>
        <dbReference type="ARBA" id="ARBA00022777"/>
    </source>
</evidence>
<keyword evidence="4" id="KW-0472">Membrane</keyword>
<dbReference type="Pfam" id="PF02518">
    <property type="entry name" value="HATPase_c"/>
    <property type="match status" value="1"/>
</dbReference>
<feature type="domain" description="Histidine kinase/HSP90-like ATPase" evidence="5">
    <location>
        <begin position="339"/>
        <end position="423"/>
    </location>
</feature>
<evidence type="ECO:0000256" key="1">
    <source>
        <dbReference type="ARBA" id="ARBA00022679"/>
    </source>
</evidence>
<evidence type="ECO:0000256" key="4">
    <source>
        <dbReference type="SAM" id="Phobius"/>
    </source>
</evidence>
<evidence type="ECO:0000259" key="6">
    <source>
        <dbReference type="Pfam" id="PF04024"/>
    </source>
</evidence>
<reference evidence="7 8" key="1">
    <citation type="submission" date="2017-10" db="EMBL/GenBank/DDBJ databases">
        <title>Sequencing the genomes of 1000 actinobacteria strains.</title>
        <authorList>
            <person name="Klenk H.-P."/>
        </authorList>
    </citation>
    <scope>NUCLEOTIDE SEQUENCE [LARGE SCALE GENOMIC DNA]</scope>
    <source>
        <strain evidence="7 8">DSM 20688</strain>
    </source>
</reference>
<accession>A0A2A9DKP1</accession>
<organism evidence="7 8">
    <name type="scientific">Corynebacterium renale</name>
    <dbReference type="NCBI Taxonomy" id="1724"/>
    <lineage>
        <taxon>Bacteria</taxon>
        <taxon>Bacillati</taxon>
        <taxon>Actinomycetota</taxon>
        <taxon>Actinomycetes</taxon>
        <taxon>Mycobacteriales</taxon>
        <taxon>Corynebacteriaceae</taxon>
        <taxon>Corynebacterium</taxon>
    </lineage>
</organism>
<evidence type="ECO:0000313" key="8">
    <source>
        <dbReference type="Proteomes" id="UP000221653"/>
    </source>
</evidence>
<gene>
    <name evidence="7" type="ORF">ATK06_0214</name>
</gene>
<dbReference type="PANTHER" id="PTHR24421">
    <property type="entry name" value="NITRATE/NITRITE SENSOR PROTEIN NARX-RELATED"/>
    <property type="match status" value="1"/>
</dbReference>
<sequence>MPVDAAWENGYIMSDSRTPQAYQAEPPTPAGRATYPFPKAVRASSNDDGRVVAGVCAGLSDHLGVPVLWVRLAFLVAIFSGGVGMLAYIALWALLPTGSVRVQEGVGSAKNPGKATNRVLVVLAVIAAAVTLSFITDFAGPLLLFLVPLALGVVLVWRAYDRGLRSWSGILSVLLGVVLSLGGVVIVLFSVVRGEDEDVTSSLFIALLAVTITLLGVGVLAGPGVMRLWNHMADSRVETAAATQRAEIASHLHDSVLQTLALIQKQADNPAQVERLARSQERELRQWLFAPESTREESAFGELQRVCAAVEDRFGVSANPVTVGEDPQLTGGVQATIDAASEAITNAAKHAGVTTVDVYAEHLGGTFEVFIRDRGIGFDPAAVGEDRHGISDSITGRMERAGGSARVRSTLGQGTEIHVSVPVE</sequence>
<keyword evidence="3" id="KW-0902">Two-component regulatory system</keyword>
<feature type="transmembrane region" description="Helical" evidence="4">
    <location>
        <begin position="142"/>
        <end position="160"/>
    </location>
</feature>
<dbReference type="Pfam" id="PF04024">
    <property type="entry name" value="PspC"/>
    <property type="match status" value="1"/>
</dbReference>
<feature type="transmembrane region" description="Helical" evidence="4">
    <location>
        <begin position="167"/>
        <end position="191"/>
    </location>
</feature>
<protein>
    <submittedName>
        <fullName evidence="7">Phage shock protein C (PspC) family protein</fullName>
    </submittedName>
</protein>
<feature type="domain" description="Phage shock protein PspC N-terminal" evidence="6">
    <location>
        <begin position="47"/>
        <end position="97"/>
    </location>
</feature>
<keyword evidence="1" id="KW-0808">Transferase</keyword>
<dbReference type="CDD" id="cd16917">
    <property type="entry name" value="HATPase_UhpB-NarQ-NarX-like"/>
    <property type="match status" value="1"/>
</dbReference>
<dbReference type="InterPro" id="IPR036890">
    <property type="entry name" value="HATPase_C_sf"/>
</dbReference>
<dbReference type="EMBL" id="PDJF01000001">
    <property type="protein sequence ID" value="PFG27164.1"/>
    <property type="molecule type" value="Genomic_DNA"/>
</dbReference>
<feature type="transmembrane region" description="Helical" evidence="4">
    <location>
        <begin position="68"/>
        <end position="95"/>
    </location>
</feature>
<dbReference type="GO" id="GO:0000160">
    <property type="term" value="P:phosphorelay signal transduction system"/>
    <property type="evidence" value="ECO:0007669"/>
    <property type="project" value="UniProtKB-KW"/>
</dbReference>
<dbReference type="STRING" id="1724.GCA_001044175_00334"/>
<evidence type="ECO:0000313" key="7">
    <source>
        <dbReference type="EMBL" id="PFG27164.1"/>
    </source>
</evidence>
<keyword evidence="4" id="KW-0812">Transmembrane</keyword>
<dbReference type="InterPro" id="IPR003594">
    <property type="entry name" value="HATPase_dom"/>
</dbReference>
<keyword evidence="8" id="KW-1185">Reference proteome</keyword>
<dbReference type="Proteomes" id="UP000221653">
    <property type="component" value="Unassembled WGS sequence"/>
</dbReference>
<dbReference type="PANTHER" id="PTHR24421:SF61">
    <property type="entry name" value="OXYGEN SENSOR HISTIDINE KINASE NREB"/>
    <property type="match status" value="1"/>
</dbReference>
<dbReference type="InterPro" id="IPR050482">
    <property type="entry name" value="Sensor_HK_TwoCompSys"/>
</dbReference>
<evidence type="ECO:0000259" key="5">
    <source>
        <dbReference type="Pfam" id="PF02518"/>
    </source>
</evidence>
<feature type="transmembrane region" description="Helical" evidence="4">
    <location>
        <begin position="203"/>
        <end position="226"/>
    </location>
</feature>
<dbReference type="GO" id="GO:0016301">
    <property type="term" value="F:kinase activity"/>
    <property type="evidence" value="ECO:0007669"/>
    <property type="project" value="UniProtKB-KW"/>
</dbReference>